<dbReference type="EMBL" id="FOZX01000008">
    <property type="protein sequence ID" value="SFS92334.1"/>
    <property type="molecule type" value="Genomic_DNA"/>
</dbReference>
<dbReference type="InterPro" id="IPR001900">
    <property type="entry name" value="RNase_II/R"/>
</dbReference>
<dbReference type="Pfam" id="PF00773">
    <property type="entry name" value="RNB"/>
    <property type="match status" value="1"/>
</dbReference>
<evidence type="ECO:0000313" key="3">
    <source>
        <dbReference type="Proteomes" id="UP000198852"/>
    </source>
</evidence>
<dbReference type="GO" id="GO:0000932">
    <property type="term" value="C:P-body"/>
    <property type="evidence" value="ECO:0007669"/>
    <property type="project" value="TreeGrafter"/>
</dbReference>
<dbReference type="AlphaFoldDB" id="A0A1I6TT39"/>
<feature type="domain" description="RNB" evidence="1">
    <location>
        <begin position="60"/>
        <end position="378"/>
    </location>
</feature>
<dbReference type="GO" id="GO:0003723">
    <property type="term" value="F:RNA binding"/>
    <property type="evidence" value="ECO:0007669"/>
    <property type="project" value="InterPro"/>
</dbReference>
<dbReference type="STRING" id="95161.SAMN05660874_04199"/>
<dbReference type="Proteomes" id="UP000198852">
    <property type="component" value="Unassembled WGS sequence"/>
</dbReference>
<proteinExistence type="predicted"/>
<dbReference type="PANTHER" id="PTHR23355">
    <property type="entry name" value="RIBONUCLEASE"/>
    <property type="match status" value="1"/>
</dbReference>
<dbReference type="RefSeq" id="WP_093420747.1">
    <property type="nucleotide sequence ID" value="NZ_FOZX01000008.1"/>
</dbReference>
<evidence type="ECO:0000259" key="1">
    <source>
        <dbReference type="SMART" id="SM00955"/>
    </source>
</evidence>
<dbReference type="InterPro" id="IPR040596">
    <property type="entry name" value="RNase_II_C_S1"/>
</dbReference>
<dbReference type="GO" id="GO:0000175">
    <property type="term" value="F:3'-5'-RNA exonuclease activity"/>
    <property type="evidence" value="ECO:0007669"/>
    <property type="project" value="TreeGrafter"/>
</dbReference>
<gene>
    <name evidence="2" type="ORF">SAMN05660874_04199</name>
</gene>
<protein>
    <submittedName>
        <fullName evidence="2">Exoribonuclease R</fullName>
    </submittedName>
</protein>
<accession>A0A1I6TT39</accession>
<sequence>MAAAEKSPDGVRAVPAVVEPRLGLDFAAVRRELNLPRDYPTGALAEVEQTVAQPLPTGDRHDAVELPLVTVDPPGAKDLDQAVLLRRRGSGYRVHYAIADVAAFVPPGGELDREARRRGQTLYLPDGTIPLHPTRLSEDAASLLPDQVRAAVLWTIDLDSDGSPQRVDLRRAWVRSVARLDYEGVHRSLVQGCAHPSIDLLPEIGRLRREQALRRGAIELGLPEQQVESDGNGGWRLALRPRLVVEEWNAEISLLTGMCAAEIMLEAGVGILRTVPDPDAETVDLLRRSANQLGVHWPGDLSPAEALAELDPARPEALAVHVAATRLLRGAGYTAFGTGAPARSGHAGIGASYAHVTAPIRRLVDRYSAEVCLAVTAGREIPEWVLEALGELPSAMGGSDRTAAQVERTCIAQAQAWSLESRVGEEFPATVLRVPNGVAGEVFVADPPIIARCAGSGLAEGQQVTVRLVTADPHRRDVGFEVA</sequence>
<dbReference type="InterPro" id="IPR012340">
    <property type="entry name" value="NA-bd_OB-fold"/>
</dbReference>
<reference evidence="3" key="1">
    <citation type="submission" date="2016-10" db="EMBL/GenBank/DDBJ databases">
        <authorList>
            <person name="Varghese N."/>
            <person name="Submissions S."/>
        </authorList>
    </citation>
    <scope>NUCLEOTIDE SEQUENCE [LARGE SCALE GENOMIC DNA]</scope>
    <source>
        <strain evidence="3">DSM 44771</strain>
    </source>
</reference>
<dbReference type="PANTHER" id="PTHR23355:SF42">
    <property type="entry name" value="RIBONUCLEASE II, CHLOROPLASTIC_MITOCHONDRIAL"/>
    <property type="match status" value="1"/>
</dbReference>
<name>A0A1I6TT39_9PSEU</name>
<dbReference type="InterPro" id="IPR050180">
    <property type="entry name" value="RNR_Ribonuclease"/>
</dbReference>
<dbReference type="Pfam" id="PF18614">
    <property type="entry name" value="RNase_II_C_S1"/>
    <property type="match status" value="1"/>
</dbReference>
<dbReference type="GO" id="GO:0006402">
    <property type="term" value="P:mRNA catabolic process"/>
    <property type="evidence" value="ECO:0007669"/>
    <property type="project" value="TreeGrafter"/>
</dbReference>
<evidence type="ECO:0000313" key="2">
    <source>
        <dbReference type="EMBL" id="SFS92334.1"/>
    </source>
</evidence>
<keyword evidence="3" id="KW-1185">Reference proteome</keyword>
<dbReference type="OrthoDB" id="5800376at2"/>
<organism evidence="2 3">
    <name type="scientific">Saccharopolyspora flava</name>
    <dbReference type="NCBI Taxonomy" id="95161"/>
    <lineage>
        <taxon>Bacteria</taxon>
        <taxon>Bacillati</taxon>
        <taxon>Actinomycetota</taxon>
        <taxon>Actinomycetes</taxon>
        <taxon>Pseudonocardiales</taxon>
        <taxon>Pseudonocardiaceae</taxon>
        <taxon>Saccharopolyspora</taxon>
    </lineage>
</organism>
<dbReference type="SMART" id="SM00955">
    <property type="entry name" value="RNB"/>
    <property type="match status" value="1"/>
</dbReference>
<dbReference type="SUPFAM" id="SSF50249">
    <property type="entry name" value="Nucleic acid-binding proteins"/>
    <property type="match status" value="1"/>
</dbReference>